<sequence>MKLPEFKIVLEPRSEDAISAQGFDWADDDVGTRSKVGGAADLPAEVALPNCPSCTVAMTFVSQLDSIGDSICFADAGLLFTFVCFDCFEAASIIHSS</sequence>
<keyword evidence="3" id="KW-1185">Reference proteome</keyword>
<dbReference type="Proteomes" id="UP000051086">
    <property type="component" value="Unassembled WGS sequence"/>
</dbReference>
<name>A0A0P1FXP6_9RHOB</name>
<evidence type="ECO:0000313" key="1">
    <source>
        <dbReference type="EMBL" id="CUH67321.1"/>
    </source>
</evidence>
<organism evidence="2 4">
    <name type="scientific">Thalassovita autumnalis</name>
    <dbReference type="NCBI Taxonomy" id="2072972"/>
    <lineage>
        <taxon>Bacteria</taxon>
        <taxon>Pseudomonadati</taxon>
        <taxon>Pseudomonadota</taxon>
        <taxon>Alphaproteobacteria</taxon>
        <taxon>Rhodobacterales</taxon>
        <taxon>Roseobacteraceae</taxon>
        <taxon>Thalassovita</taxon>
    </lineage>
</organism>
<proteinExistence type="predicted"/>
<evidence type="ECO:0008006" key="5">
    <source>
        <dbReference type="Google" id="ProtNLM"/>
    </source>
</evidence>
<dbReference type="RefSeq" id="WP_131727436.1">
    <property type="nucleotide sequence ID" value="NZ_CYSB01000029.1"/>
</dbReference>
<accession>A0A0P1FXP6</accession>
<dbReference type="OrthoDB" id="5351532at2"/>
<evidence type="ECO:0000313" key="4">
    <source>
        <dbReference type="Proteomes" id="UP000051887"/>
    </source>
</evidence>
<reference evidence="2 4" key="2">
    <citation type="submission" date="2015-09" db="EMBL/GenBank/DDBJ databases">
        <authorList>
            <consortium name="Swine Surveillance"/>
        </authorList>
    </citation>
    <scope>NUCLEOTIDE SEQUENCE [LARGE SCALE GENOMIC DNA]</scope>
    <source>
        <strain evidence="2 4">5120</strain>
    </source>
</reference>
<gene>
    <name evidence="1" type="ORF">TL5118_02141</name>
    <name evidence="2" type="ORF">TL5120_03656</name>
</gene>
<evidence type="ECO:0000313" key="2">
    <source>
        <dbReference type="EMBL" id="CUH73839.1"/>
    </source>
</evidence>
<reference evidence="1 3" key="1">
    <citation type="submission" date="2015-09" db="EMBL/GenBank/DDBJ databases">
        <authorList>
            <person name="Rodrigo-Torres L."/>
            <person name="Arahal D.R."/>
        </authorList>
    </citation>
    <scope>NUCLEOTIDE SEQUENCE [LARGE SCALE GENOMIC DNA]</scope>
    <source>
        <strain evidence="1 3">CECT 5118</strain>
    </source>
</reference>
<dbReference type="AlphaFoldDB" id="A0A0P1FXP6"/>
<dbReference type="Proteomes" id="UP000051887">
    <property type="component" value="Unassembled WGS sequence"/>
</dbReference>
<dbReference type="EMBL" id="CYSC01000043">
    <property type="protein sequence ID" value="CUH73839.1"/>
    <property type="molecule type" value="Genomic_DNA"/>
</dbReference>
<dbReference type="Gene3D" id="2.30.320.10">
    <property type="entry name" value="YwqG-like"/>
    <property type="match status" value="1"/>
</dbReference>
<dbReference type="EMBL" id="CYSB01000029">
    <property type="protein sequence ID" value="CUH67321.1"/>
    <property type="molecule type" value="Genomic_DNA"/>
</dbReference>
<protein>
    <recommendedName>
        <fullName evidence="5">DUF1963 domain-containing protein</fullName>
    </recommendedName>
</protein>
<evidence type="ECO:0000313" key="3">
    <source>
        <dbReference type="Proteomes" id="UP000051086"/>
    </source>
</evidence>